<evidence type="ECO:0000256" key="9">
    <source>
        <dbReference type="RuleBase" id="RU000688"/>
    </source>
</evidence>
<evidence type="ECO:0000256" key="2">
    <source>
        <dbReference type="ARBA" id="ARBA00022475"/>
    </source>
</evidence>
<dbReference type="STRING" id="6526.A0A2C9JYM3"/>
<dbReference type="PROSITE" id="PS50262">
    <property type="entry name" value="G_PROTEIN_RECEP_F1_2"/>
    <property type="match status" value="1"/>
</dbReference>
<keyword evidence="3 9" id="KW-0812">Transmembrane</keyword>
<feature type="domain" description="G-protein coupled receptors family 1 profile" evidence="11">
    <location>
        <begin position="153"/>
        <end position="409"/>
    </location>
</feature>
<dbReference type="KEGG" id="bgt:106073205"/>
<dbReference type="EnsemblMetazoa" id="BGLB010146-RC">
    <property type="protein sequence ID" value="BGLB010146-PC"/>
    <property type="gene ID" value="BGLB010146"/>
</dbReference>
<dbReference type="Proteomes" id="UP000076420">
    <property type="component" value="Unassembled WGS sequence"/>
</dbReference>
<dbReference type="SMART" id="SM01381">
    <property type="entry name" value="7TM_GPCR_Srsx"/>
    <property type="match status" value="1"/>
</dbReference>
<dbReference type="InterPro" id="IPR017452">
    <property type="entry name" value="GPCR_Rhodpsn_7TM"/>
</dbReference>
<keyword evidence="7 9" id="KW-0675">Receptor</keyword>
<feature type="transmembrane region" description="Helical" evidence="10">
    <location>
        <begin position="174"/>
        <end position="198"/>
    </location>
</feature>
<evidence type="ECO:0000256" key="8">
    <source>
        <dbReference type="ARBA" id="ARBA00023224"/>
    </source>
</evidence>
<feature type="transmembrane region" description="Helical" evidence="10">
    <location>
        <begin position="256"/>
        <end position="281"/>
    </location>
</feature>
<reference evidence="12" key="1">
    <citation type="submission" date="2020-05" db="UniProtKB">
        <authorList>
            <consortium name="EnsemblMetazoa"/>
        </authorList>
    </citation>
    <scope>IDENTIFICATION</scope>
    <source>
        <strain evidence="12">BB02</strain>
    </source>
</reference>
<evidence type="ECO:0000313" key="12">
    <source>
        <dbReference type="EnsemblMetazoa" id="BGLB010146-PB"/>
    </source>
</evidence>
<evidence type="ECO:0000256" key="10">
    <source>
        <dbReference type="SAM" id="Phobius"/>
    </source>
</evidence>
<dbReference type="VEuPathDB" id="VectorBase:BGLB010146"/>
<proteinExistence type="inferred from homology"/>
<feature type="transmembrane region" description="Helical" evidence="10">
    <location>
        <begin position="390"/>
        <end position="411"/>
    </location>
</feature>
<evidence type="ECO:0000256" key="1">
    <source>
        <dbReference type="ARBA" id="ARBA00004651"/>
    </source>
</evidence>
<keyword evidence="5 9" id="KW-0297">G-protein coupled receptor</keyword>
<dbReference type="Gene3D" id="1.20.1070.10">
    <property type="entry name" value="Rhodopsin 7-helix transmembrane proteins"/>
    <property type="match status" value="1"/>
</dbReference>
<dbReference type="Pfam" id="PF00001">
    <property type="entry name" value="7tm_1"/>
    <property type="match status" value="1"/>
</dbReference>
<dbReference type="PROSITE" id="PS00237">
    <property type="entry name" value="G_PROTEIN_RECEP_F1_1"/>
    <property type="match status" value="1"/>
</dbReference>
<dbReference type="InterPro" id="IPR000276">
    <property type="entry name" value="GPCR_Rhodpsn"/>
</dbReference>
<evidence type="ECO:0000256" key="6">
    <source>
        <dbReference type="ARBA" id="ARBA00023136"/>
    </source>
</evidence>
<feature type="transmembrane region" description="Helical" evidence="10">
    <location>
        <begin position="301"/>
        <end position="323"/>
    </location>
</feature>
<dbReference type="AlphaFoldDB" id="A0A2C9JYM3"/>
<evidence type="ECO:0000256" key="3">
    <source>
        <dbReference type="ARBA" id="ARBA00022692"/>
    </source>
</evidence>
<dbReference type="EnsemblMetazoa" id="BGLB010146-RB">
    <property type="protein sequence ID" value="BGLB010146-PB"/>
    <property type="gene ID" value="BGLB010146"/>
</dbReference>
<keyword evidence="4 10" id="KW-1133">Transmembrane helix</keyword>
<keyword evidence="8 9" id="KW-0807">Transducer</keyword>
<evidence type="ECO:0000259" key="11">
    <source>
        <dbReference type="PROSITE" id="PS50262"/>
    </source>
</evidence>
<dbReference type="PANTHER" id="PTHR24249:SF372">
    <property type="entry name" value="G-PROTEIN COUPLED RECEPTORS FAMILY 1 PROFILE DOMAIN-CONTAINING PROTEIN"/>
    <property type="match status" value="1"/>
</dbReference>
<protein>
    <recommendedName>
        <fullName evidence="11">G-protein coupled receptors family 1 profile domain-containing protein</fullName>
    </recommendedName>
</protein>
<keyword evidence="6 10" id="KW-0472">Membrane</keyword>
<accession>A0A2C9JYM3</accession>
<name>A0A2C9JYM3_BIOGL</name>
<evidence type="ECO:0000256" key="7">
    <source>
        <dbReference type="ARBA" id="ARBA00023170"/>
    </source>
</evidence>
<dbReference type="PANTHER" id="PTHR24249">
    <property type="entry name" value="HISTAMINE RECEPTOR-RELATED G-PROTEIN COUPLED RECEPTOR"/>
    <property type="match status" value="1"/>
</dbReference>
<gene>
    <name evidence="12" type="primary">106073205</name>
</gene>
<dbReference type="GO" id="GO:0005886">
    <property type="term" value="C:plasma membrane"/>
    <property type="evidence" value="ECO:0007669"/>
    <property type="project" value="UniProtKB-SubCell"/>
</dbReference>
<dbReference type="SUPFAM" id="SSF81321">
    <property type="entry name" value="Family A G protein-coupled receptor-like"/>
    <property type="match status" value="1"/>
</dbReference>
<dbReference type="RefSeq" id="XP_013089158.2">
    <property type="nucleotide sequence ID" value="XM_013233704.2"/>
</dbReference>
<evidence type="ECO:0000313" key="13">
    <source>
        <dbReference type="Proteomes" id="UP000076420"/>
    </source>
</evidence>
<evidence type="ECO:0000256" key="5">
    <source>
        <dbReference type="ARBA" id="ARBA00023040"/>
    </source>
</evidence>
<dbReference type="InterPro" id="IPR050569">
    <property type="entry name" value="TAAR"/>
</dbReference>
<dbReference type="PRINTS" id="PR00237">
    <property type="entry name" value="GPCRRHODOPSN"/>
</dbReference>
<feature type="transmembrane region" description="Helical" evidence="10">
    <location>
        <begin position="218"/>
        <end position="235"/>
    </location>
</feature>
<dbReference type="VEuPathDB" id="VectorBase:BGLAX_032538"/>
<dbReference type="GO" id="GO:0004930">
    <property type="term" value="F:G protein-coupled receptor activity"/>
    <property type="evidence" value="ECO:0007669"/>
    <property type="project" value="UniProtKB-KW"/>
</dbReference>
<comment type="subcellular location">
    <subcellularLocation>
        <location evidence="1">Cell membrane</location>
        <topology evidence="1">Multi-pass membrane protein</topology>
    </subcellularLocation>
</comment>
<comment type="similarity">
    <text evidence="9">Belongs to the G-protein coupled receptor 1 family.</text>
</comment>
<keyword evidence="2" id="KW-1003">Cell membrane</keyword>
<organism evidence="12 13">
    <name type="scientific">Biomphalaria glabrata</name>
    <name type="common">Bloodfluke planorb</name>
    <name type="synonym">Freshwater snail</name>
    <dbReference type="NCBI Taxonomy" id="6526"/>
    <lineage>
        <taxon>Eukaryota</taxon>
        <taxon>Metazoa</taxon>
        <taxon>Spiralia</taxon>
        <taxon>Lophotrochozoa</taxon>
        <taxon>Mollusca</taxon>
        <taxon>Gastropoda</taxon>
        <taxon>Heterobranchia</taxon>
        <taxon>Euthyneura</taxon>
        <taxon>Panpulmonata</taxon>
        <taxon>Hygrophila</taxon>
        <taxon>Lymnaeoidea</taxon>
        <taxon>Planorbidae</taxon>
        <taxon>Biomphalaria</taxon>
    </lineage>
</organism>
<feature type="transmembrane region" description="Helical" evidence="10">
    <location>
        <begin position="358"/>
        <end position="378"/>
    </location>
</feature>
<dbReference type="OrthoDB" id="10042731at2759"/>
<evidence type="ECO:0000256" key="4">
    <source>
        <dbReference type="ARBA" id="ARBA00022989"/>
    </source>
</evidence>
<feature type="transmembrane region" description="Helical" evidence="10">
    <location>
        <begin position="137"/>
        <end position="162"/>
    </location>
</feature>
<sequence>MSVELEDNGIPHGISIHKAPSVRKVEKTIMKIAADHMHPPHVDSILTAGMPDTGHSPPSKSMEWSGSEKPLKAVLSRVQEEDLVKTLFGGHVEQEMSTTESSLPMDTNSTMSTVTEDILSTAASFVPPHPEWSAPEIGAVTLVILIVPFILCSNLLVILSVIRYRRLHTPTNYFITSLAAVDILVALAVPFVVVIEVFHFGGADGPKDVVLCLLPNRVLMMACGVSVLTLATIAYDRHTALVSPLEYVNIMTARKVAVMVAVTWIYSAVIVWLPLMIGWFIDPSETAPCSSNLLSGKASVLFLGAIFVPSCIAILVCYSRIFLVARHHAKAIAAVEFAIHRNLQVKFMIKDTKYAKTLALVIGFFLALWFPYLIYIFIQTVCHVRFDIWIQTYLILLAVFNSGINPWIYAFKNNEFRAAFKRMFKELCRDRVCMSMDRRASLVPPVSNTPRLSRTDSRMLTNLLESTLDILSEQLKNSIHSLNDSCSDGRLYDAACAKSNTNVPDDEALVSPVQKQLVRHTASCCDLDSYTEAASAPKKRTLKFSRRYSLDFGLTHHSLVDIASQPCSVGEESGLAKKNNGDKSICDIISSVVDIPQENVKNILQSSLAVIDESSSPSLKSSSSNINSSLTSTLPSNTHCSHTPLVTLQAATLPLSTIGVFTTSCYPQHYHTPVSSPSCHAVHPTYLPVSSPPQTPSAQPPSHPYYDPHLVHSFSYINENPKAPETCTELLTSTLHCPQSDHEQAVDSHQILAHTHSCPTFDPLTSDPSRVLAYWERSLFCSYLGTLGVPQNGHNYVSRLGSVDRYSNTKFFI</sequence>